<dbReference type="HOGENOM" id="CLU_145026_1_1_1"/>
<evidence type="ECO:0000313" key="5">
    <source>
        <dbReference type="Proteomes" id="UP000030746"/>
    </source>
</evidence>
<dbReference type="RefSeq" id="XP_009043626.1">
    <property type="nucleotide sequence ID" value="XM_009045378.1"/>
</dbReference>
<dbReference type="KEGG" id="lgi:LOTGIDRAFT_102237"/>
<sequence length="100" mass="11214">MFLTKLTNRTLNDGTSLVYECDVIGTPEPKIMWTRNGSSIPDYVNYCSSYDGRLAKLEIPVVTIKDSGRYEIVAENSCGRISMDSILTVQGVYHFISLIQ</sequence>
<dbReference type="Proteomes" id="UP000030746">
    <property type="component" value="Unassembled WGS sequence"/>
</dbReference>
<dbReference type="InterPro" id="IPR007110">
    <property type="entry name" value="Ig-like_dom"/>
</dbReference>
<dbReference type="STRING" id="225164.V4BBU2"/>
<accession>V4BBU2</accession>
<dbReference type="AlphaFoldDB" id="V4BBU2"/>
<evidence type="ECO:0000256" key="2">
    <source>
        <dbReference type="ARBA" id="ARBA00023319"/>
    </source>
</evidence>
<dbReference type="InterPro" id="IPR003598">
    <property type="entry name" value="Ig_sub2"/>
</dbReference>
<protein>
    <recommendedName>
        <fullName evidence="3">Ig-like domain-containing protein</fullName>
    </recommendedName>
</protein>
<dbReference type="PROSITE" id="PS50835">
    <property type="entry name" value="IG_LIKE"/>
    <property type="match status" value="1"/>
</dbReference>
<dbReference type="InterPro" id="IPR036179">
    <property type="entry name" value="Ig-like_dom_sf"/>
</dbReference>
<organism evidence="4 5">
    <name type="scientific">Lottia gigantea</name>
    <name type="common">Giant owl limpet</name>
    <dbReference type="NCBI Taxonomy" id="225164"/>
    <lineage>
        <taxon>Eukaryota</taxon>
        <taxon>Metazoa</taxon>
        <taxon>Spiralia</taxon>
        <taxon>Lophotrochozoa</taxon>
        <taxon>Mollusca</taxon>
        <taxon>Gastropoda</taxon>
        <taxon>Patellogastropoda</taxon>
        <taxon>Lottioidea</taxon>
        <taxon>Lottiidae</taxon>
        <taxon>Lottia</taxon>
    </lineage>
</organism>
<dbReference type="GeneID" id="20229586"/>
<dbReference type="PANTHER" id="PTHR47633">
    <property type="entry name" value="IMMUNOGLOBULIN"/>
    <property type="match status" value="1"/>
</dbReference>
<keyword evidence="5" id="KW-1185">Reference proteome</keyword>
<evidence type="ECO:0000256" key="1">
    <source>
        <dbReference type="ARBA" id="ARBA00006692"/>
    </source>
</evidence>
<dbReference type="CTD" id="20229586"/>
<dbReference type="SUPFAM" id="SSF48726">
    <property type="entry name" value="Immunoglobulin"/>
    <property type="match status" value="1"/>
</dbReference>
<dbReference type="OrthoDB" id="428111at2759"/>
<gene>
    <name evidence="4" type="ORF">LOTGIDRAFT_102237</name>
</gene>
<keyword evidence="2" id="KW-0393">Immunoglobulin domain</keyword>
<dbReference type="OMA" id="WLLTYLC"/>
<dbReference type="Gene3D" id="2.60.40.10">
    <property type="entry name" value="Immunoglobulins"/>
    <property type="match status" value="1"/>
</dbReference>
<dbReference type="Pfam" id="PF07679">
    <property type="entry name" value="I-set"/>
    <property type="match status" value="1"/>
</dbReference>
<name>V4BBU2_LOTGI</name>
<proteinExistence type="inferred from homology"/>
<dbReference type="InterPro" id="IPR013783">
    <property type="entry name" value="Ig-like_fold"/>
</dbReference>
<comment type="similarity">
    <text evidence="1">Belongs to the protein kinase superfamily. CAMK Ser/Thr protein kinase family.</text>
</comment>
<dbReference type="SMART" id="SM00408">
    <property type="entry name" value="IGc2"/>
    <property type="match status" value="1"/>
</dbReference>
<evidence type="ECO:0000259" key="3">
    <source>
        <dbReference type="PROSITE" id="PS50835"/>
    </source>
</evidence>
<evidence type="ECO:0000313" key="4">
    <source>
        <dbReference type="EMBL" id="ESP05081.1"/>
    </source>
</evidence>
<reference evidence="4 5" key="1">
    <citation type="journal article" date="2013" name="Nature">
        <title>Insights into bilaterian evolution from three spiralian genomes.</title>
        <authorList>
            <person name="Simakov O."/>
            <person name="Marletaz F."/>
            <person name="Cho S.J."/>
            <person name="Edsinger-Gonzales E."/>
            <person name="Havlak P."/>
            <person name="Hellsten U."/>
            <person name="Kuo D.H."/>
            <person name="Larsson T."/>
            <person name="Lv J."/>
            <person name="Arendt D."/>
            <person name="Savage R."/>
            <person name="Osoegawa K."/>
            <person name="de Jong P."/>
            <person name="Grimwood J."/>
            <person name="Chapman J.A."/>
            <person name="Shapiro H."/>
            <person name="Aerts A."/>
            <person name="Otillar R.P."/>
            <person name="Terry A.Y."/>
            <person name="Boore J.L."/>
            <person name="Grigoriev I.V."/>
            <person name="Lindberg D.R."/>
            <person name="Seaver E.C."/>
            <person name="Weisblat D.A."/>
            <person name="Putnam N.H."/>
            <person name="Rokhsar D.S."/>
        </authorList>
    </citation>
    <scope>NUCLEOTIDE SEQUENCE [LARGE SCALE GENOMIC DNA]</scope>
</reference>
<feature type="domain" description="Ig-like" evidence="3">
    <location>
        <begin position="1"/>
        <end position="88"/>
    </location>
</feature>
<dbReference type="EMBL" id="KB199650">
    <property type="protein sequence ID" value="ESP05081.1"/>
    <property type="molecule type" value="Genomic_DNA"/>
</dbReference>
<dbReference type="InterPro" id="IPR013098">
    <property type="entry name" value="Ig_I-set"/>
</dbReference>
<dbReference type="FunFam" id="2.60.40.10:FF:000080">
    <property type="entry name" value="Myosin light chain kinase, smooth muscle"/>
    <property type="match status" value="1"/>
</dbReference>